<evidence type="ECO:0000256" key="9">
    <source>
        <dbReference type="ARBA" id="ARBA00023069"/>
    </source>
</evidence>
<dbReference type="GO" id="GO:0030030">
    <property type="term" value="P:cell projection organization"/>
    <property type="evidence" value="ECO:0007669"/>
    <property type="project" value="UniProtKB-KW"/>
</dbReference>
<keyword evidence="10" id="KW-0342">GTP-binding</keyword>
<evidence type="ECO:0000256" key="1">
    <source>
        <dbReference type="ARBA" id="ARBA00004120"/>
    </source>
</evidence>
<dbReference type="GeneID" id="107272520"/>
<dbReference type="GO" id="GO:0003924">
    <property type="term" value="F:GTPase activity"/>
    <property type="evidence" value="ECO:0007669"/>
    <property type="project" value="InterPro"/>
</dbReference>
<keyword evidence="11" id="KW-0206">Cytoskeleton</keyword>
<evidence type="ECO:0000313" key="15">
    <source>
        <dbReference type="RefSeq" id="XP_015605226.1"/>
    </source>
</evidence>
<dbReference type="AlphaFoldDB" id="A0AAJ7FRV3"/>
<organism evidence="14 15">
    <name type="scientific">Cephus cinctus</name>
    <name type="common">Wheat stem sawfly</name>
    <dbReference type="NCBI Taxonomy" id="211228"/>
    <lineage>
        <taxon>Eukaryota</taxon>
        <taxon>Metazoa</taxon>
        <taxon>Ecdysozoa</taxon>
        <taxon>Arthropoda</taxon>
        <taxon>Hexapoda</taxon>
        <taxon>Insecta</taxon>
        <taxon>Pterygota</taxon>
        <taxon>Neoptera</taxon>
        <taxon>Endopterygota</taxon>
        <taxon>Hymenoptera</taxon>
        <taxon>Cephoidea</taxon>
        <taxon>Cephidae</taxon>
        <taxon>Cephus</taxon>
    </lineage>
</organism>
<dbReference type="InterPro" id="IPR027417">
    <property type="entry name" value="P-loop_NTPase"/>
</dbReference>
<comment type="similarity">
    <text evidence="2">Belongs to the small GTPase superfamily. Rab family.</text>
</comment>
<comment type="subcellular location">
    <subcellularLocation>
        <location evidence="1">Cytoplasm</location>
        <location evidence="1">Cytoskeleton</location>
        <location evidence="1">Cilium basal body</location>
    </subcellularLocation>
</comment>
<keyword evidence="12" id="KW-0966">Cell projection</keyword>
<evidence type="ECO:0000256" key="8">
    <source>
        <dbReference type="ARBA" id="ARBA00022927"/>
    </source>
</evidence>
<evidence type="ECO:0000256" key="12">
    <source>
        <dbReference type="ARBA" id="ARBA00023273"/>
    </source>
</evidence>
<dbReference type="PROSITE" id="PS51419">
    <property type="entry name" value="RAB"/>
    <property type="match status" value="1"/>
</dbReference>
<dbReference type="SUPFAM" id="SSF52540">
    <property type="entry name" value="P-loop containing nucleoside triphosphate hydrolases"/>
    <property type="match status" value="1"/>
</dbReference>
<dbReference type="PANTHER" id="PTHR14983">
    <property type="entry name" value="CILIOGENESIS AND PLANAR POLARITY EFFECTOR 2"/>
    <property type="match status" value="1"/>
</dbReference>
<dbReference type="InterPro" id="IPR001806">
    <property type="entry name" value="Small_GTPase"/>
</dbReference>
<dbReference type="GO" id="GO:0006887">
    <property type="term" value="P:exocytosis"/>
    <property type="evidence" value="ECO:0007669"/>
    <property type="project" value="UniProtKB-KW"/>
</dbReference>
<keyword evidence="7" id="KW-0970">Cilium biogenesis/degradation</keyword>
<keyword evidence="9" id="KW-0969">Cilium</keyword>
<keyword evidence="4" id="KW-0813">Transport</keyword>
<reference evidence="15" key="1">
    <citation type="submission" date="2025-08" db="UniProtKB">
        <authorList>
            <consortium name="RefSeq"/>
        </authorList>
    </citation>
    <scope>IDENTIFICATION</scope>
</reference>
<keyword evidence="10" id="KW-0547">Nucleotide-binding</keyword>
<evidence type="ECO:0000256" key="13">
    <source>
        <dbReference type="ARBA" id="ARBA00030243"/>
    </source>
</evidence>
<sequence length="264" mass="30231">MSLSTESSLFVGNSILLTINMSNAISMNWLNSTEGESLLHHFYNRSTNKRRFYGILERPPLPSSIEEVTYKIFIIGRSGVGKTSVVSRLAGNVGYSGYFETNGIKKTTIYWPVKIWDKVVLFKLHFWDTSENSIKKYNHILPVSFVILHQACKDKVDAVCTVFSFDDASSFNDVPQLMNSMSAIAEKPGNIVIGTKYRAWSSLAVTDTQVNEFEEKWKVKIIRIDTHKSVTRPEIFDCSYQLNWICETLWDRDQEFISKQVVQV</sequence>
<dbReference type="Pfam" id="PF00071">
    <property type="entry name" value="Ras"/>
    <property type="match status" value="1"/>
</dbReference>
<dbReference type="GO" id="GO:0015031">
    <property type="term" value="P:protein transport"/>
    <property type="evidence" value="ECO:0007669"/>
    <property type="project" value="UniProtKB-KW"/>
</dbReference>
<evidence type="ECO:0000256" key="3">
    <source>
        <dbReference type="ARBA" id="ARBA00021423"/>
    </source>
</evidence>
<dbReference type="PANTHER" id="PTHR14983:SF1">
    <property type="entry name" value="CILIOGENESIS AND PLANAR POLARITY EFFECTOR 2"/>
    <property type="match status" value="1"/>
</dbReference>
<dbReference type="KEGG" id="ccin:107272520"/>
<dbReference type="Gene3D" id="3.40.50.300">
    <property type="entry name" value="P-loop containing nucleotide triphosphate hydrolases"/>
    <property type="match status" value="1"/>
</dbReference>
<dbReference type="Proteomes" id="UP000694920">
    <property type="component" value="Unplaced"/>
</dbReference>
<dbReference type="InterPro" id="IPR039677">
    <property type="entry name" value="RSG1"/>
</dbReference>
<evidence type="ECO:0000256" key="2">
    <source>
        <dbReference type="ARBA" id="ARBA00006270"/>
    </source>
</evidence>
<gene>
    <name evidence="15" type="primary">LOC107272520</name>
</gene>
<evidence type="ECO:0000256" key="7">
    <source>
        <dbReference type="ARBA" id="ARBA00022794"/>
    </source>
</evidence>
<evidence type="ECO:0000256" key="5">
    <source>
        <dbReference type="ARBA" id="ARBA00022483"/>
    </source>
</evidence>
<keyword evidence="8" id="KW-0653">Protein transport</keyword>
<keyword evidence="6" id="KW-0963">Cytoplasm</keyword>
<evidence type="ECO:0000256" key="11">
    <source>
        <dbReference type="ARBA" id="ARBA00023212"/>
    </source>
</evidence>
<protein>
    <recommendedName>
        <fullName evidence="3">Ciliogenesis and planar polarity effector 2</fullName>
    </recommendedName>
    <alternativeName>
        <fullName evidence="13">REM2- and Rab-like small GTPase 1</fullName>
    </alternativeName>
</protein>
<proteinExistence type="inferred from homology"/>
<dbReference type="GO" id="GO:0005525">
    <property type="term" value="F:GTP binding"/>
    <property type="evidence" value="ECO:0007669"/>
    <property type="project" value="UniProtKB-KW"/>
</dbReference>
<evidence type="ECO:0000256" key="4">
    <source>
        <dbReference type="ARBA" id="ARBA00022448"/>
    </source>
</evidence>
<evidence type="ECO:0000256" key="10">
    <source>
        <dbReference type="ARBA" id="ARBA00023134"/>
    </source>
</evidence>
<name>A0AAJ7FRV3_CEPCN</name>
<keyword evidence="5" id="KW-0268">Exocytosis</keyword>
<dbReference type="RefSeq" id="XP_015605226.1">
    <property type="nucleotide sequence ID" value="XM_015749740.2"/>
</dbReference>
<accession>A0AAJ7FRV3</accession>
<evidence type="ECO:0000256" key="6">
    <source>
        <dbReference type="ARBA" id="ARBA00022490"/>
    </source>
</evidence>
<evidence type="ECO:0000313" key="14">
    <source>
        <dbReference type="Proteomes" id="UP000694920"/>
    </source>
</evidence>
<keyword evidence="14" id="KW-1185">Reference proteome</keyword>